<keyword evidence="10" id="KW-1185">Reference proteome</keyword>
<gene>
    <name evidence="9" type="ORF">FIBRA_06806</name>
</gene>
<feature type="region of interest" description="Disordered" evidence="7">
    <location>
        <begin position="105"/>
        <end position="154"/>
    </location>
</feature>
<accession>J4HZP1</accession>
<dbReference type="STRING" id="599839.J4HZP1"/>
<dbReference type="GO" id="GO:0031297">
    <property type="term" value="P:replication fork processing"/>
    <property type="evidence" value="ECO:0007669"/>
    <property type="project" value="UniProtKB-UniRule"/>
</dbReference>
<dbReference type="OrthoDB" id="437078at2759"/>
<feature type="region of interest" description="Disordered" evidence="7">
    <location>
        <begin position="234"/>
        <end position="385"/>
    </location>
</feature>
<keyword evidence="3 6" id="KW-0227">DNA damage</keyword>
<dbReference type="AlphaFoldDB" id="J4HZP1"/>
<evidence type="ECO:0000313" key="10">
    <source>
        <dbReference type="Proteomes" id="UP000006352"/>
    </source>
</evidence>
<comment type="similarity">
    <text evidence="2 6">Belongs to the CSM3 family.</text>
</comment>
<dbReference type="PANTHER" id="PTHR13220:SF11">
    <property type="entry name" value="TIMELESS-INTERACTING PROTEIN"/>
    <property type="match status" value="1"/>
</dbReference>
<evidence type="ECO:0000256" key="5">
    <source>
        <dbReference type="ARBA" id="ARBA00023306"/>
    </source>
</evidence>
<comment type="function">
    <text evidence="6">Plays an important role in the control of DNA replication and the maintenance of replication fork stability.</text>
</comment>
<feature type="compositionally biased region" description="Polar residues" evidence="7">
    <location>
        <begin position="354"/>
        <end position="364"/>
    </location>
</feature>
<evidence type="ECO:0000256" key="2">
    <source>
        <dbReference type="ARBA" id="ARBA00006075"/>
    </source>
</evidence>
<dbReference type="GO" id="GO:0043111">
    <property type="term" value="P:replication fork arrest"/>
    <property type="evidence" value="ECO:0007669"/>
    <property type="project" value="TreeGrafter"/>
</dbReference>
<evidence type="ECO:0000256" key="4">
    <source>
        <dbReference type="ARBA" id="ARBA00023242"/>
    </source>
</evidence>
<feature type="domain" description="Chromosome segregation in meiosis protein 3" evidence="8">
    <location>
        <begin position="148"/>
        <end position="229"/>
    </location>
</feature>
<evidence type="ECO:0000256" key="6">
    <source>
        <dbReference type="RuleBase" id="RU366049"/>
    </source>
</evidence>
<protein>
    <recommendedName>
        <fullName evidence="6">Chromosome segregation in meiosis protein</fullName>
    </recommendedName>
</protein>
<dbReference type="InterPro" id="IPR040038">
    <property type="entry name" value="TIPIN/Csm3/Swi3"/>
</dbReference>
<dbReference type="GO" id="GO:0003677">
    <property type="term" value="F:DNA binding"/>
    <property type="evidence" value="ECO:0007669"/>
    <property type="project" value="TreeGrafter"/>
</dbReference>
<dbReference type="PANTHER" id="PTHR13220">
    <property type="entry name" value="TIMELESS INTERACTING-RELATED"/>
    <property type="match status" value="1"/>
</dbReference>
<reference evidence="9 10" key="1">
    <citation type="journal article" date="2012" name="Appl. Environ. Microbiol.">
        <title>Short-read sequencing for genomic analysis of the brown rot fungus Fibroporia radiculosa.</title>
        <authorList>
            <person name="Tang J.D."/>
            <person name="Perkins A.D."/>
            <person name="Sonstegard T.S."/>
            <person name="Schroeder S.G."/>
            <person name="Burgess S.C."/>
            <person name="Diehl S.V."/>
        </authorList>
    </citation>
    <scope>NUCLEOTIDE SEQUENCE [LARGE SCALE GENOMIC DNA]</scope>
    <source>
        <strain evidence="9 10">TFFH 294</strain>
    </source>
</reference>
<evidence type="ECO:0000259" key="8">
    <source>
        <dbReference type="Pfam" id="PF07962"/>
    </source>
</evidence>
<name>J4HZP1_9APHY</name>
<sequence length="441" mass="48214">MDSVALENIWDAPVLNSPPRSSAVSTRESPTSDNLQARPSKRPRSSLFLDSDSDDAGDQQTAEDSGLPPSNKAEIDAMFDSLDDAAFEDLPAPLDLGALRRQEDAKNAKAFPEGTPLDGVSGSTQGNLGDGESKEEKGAKEKRKPLPKLDEARLLGPDGFPTLVKQVKNFKPKGKGHEVTDLNRLLQVYQFWGHKMYPKMPFRDTVQRVEKLCHSKRMNVALSVWRDESKGLVNGRKIDMPSDSDSGGSDGDEEDAEAKQTPSGNTKDTTDNMELPSSRAPSQPPSSASEPSSSDALDDFDIDAIIREEEQRATVAHPPSNSGSTYLTREPPQAMQIDTAEDEALWDDLMNDLPDSTQAASIQATHPVDRSRSFQPHDSDGDEDMWDVVRELEAASSTHQDTPGSATTVINIHHDEQPPPQVEASAAIRPTNEEGWDEMYL</sequence>
<dbReference type="InterPro" id="IPR012923">
    <property type="entry name" value="Csm3"/>
</dbReference>
<feature type="compositionally biased region" description="Low complexity" evidence="7">
    <location>
        <begin position="276"/>
        <end position="295"/>
    </location>
</feature>
<feature type="region of interest" description="Disordered" evidence="7">
    <location>
        <begin position="416"/>
        <end position="441"/>
    </location>
</feature>
<dbReference type="RefSeq" id="XP_012183905.1">
    <property type="nucleotide sequence ID" value="XM_012328515.1"/>
</dbReference>
<evidence type="ECO:0000256" key="3">
    <source>
        <dbReference type="ARBA" id="ARBA00022763"/>
    </source>
</evidence>
<evidence type="ECO:0000313" key="9">
    <source>
        <dbReference type="EMBL" id="CCM04622.1"/>
    </source>
</evidence>
<feature type="compositionally biased region" description="Basic and acidic residues" evidence="7">
    <location>
        <begin position="367"/>
        <end position="379"/>
    </location>
</feature>
<evidence type="ECO:0000256" key="1">
    <source>
        <dbReference type="ARBA" id="ARBA00004123"/>
    </source>
</evidence>
<feature type="compositionally biased region" description="Polar residues" evidence="7">
    <location>
        <begin position="18"/>
        <end position="37"/>
    </location>
</feature>
<dbReference type="GO" id="GO:0006974">
    <property type="term" value="P:DNA damage response"/>
    <property type="evidence" value="ECO:0007669"/>
    <property type="project" value="UniProtKB-KW"/>
</dbReference>
<feature type="compositionally biased region" description="Acidic residues" evidence="7">
    <location>
        <begin position="339"/>
        <end position="350"/>
    </location>
</feature>
<feature type="region of interest" description="Disordered" evidence="7">
    <location>
        <begin position="1"/>
        <end position="79"/>
    </location>
</feature>
<keyword evidence="4 6" id="KW-0539">Nucleus</keyword>
<keyword evidence="5 6" id="KW-0131">Cell cycle</keyword>
<evidence type="ECO:0000256" key="7">
    <source>
        <dbReference type="SAM" id="MobiDB-lite"/>
    </source>
</evidence>
<dbReference type="Pfam" id="PF07962">
    <property type="entry name" value="Swi3"/>
    <property type="match status" value="1"/>
</dbReference>
<dbReference type="GO" id="GO:0000076">
    <property type="term" value="P:DNA replication checkpoint signaling"/>
    <property type="evidence" value="ECO:0007669"/>
    <property type="project" value="UniProtKB-UniRule"/>
</dbReference>
<dbReference type="GeneID" id="24099533"/>
<dbReference type="HOGENOM" id="CLU_050882_0_0_1"/>
<dbReference type="Proteomes" id="UP000006352">
    <property type="component" value="Unassembled WGS sequence"/>
</dbReference>
<dbReference type="InParanoid" id="J4HZP1"/>
<dbReference type="GO" id="GO:0031298">
    <property type="term" value="C:replication fork protection complex"/>
    <property type="evidence" value="ECO:0007669"/>
    <property type="project" value="TreeGrafter"/>
</dbReference>
<dbReference type="EMBL" id="HE797160">
    <property type="protein sequence ID" value="CCM04622.1"/>
    <property type="molecule type" value="Genomic_DNA"/>
</dbReference>
<organism evidence="9 10">
    <name type="scientific">Fibroporia radiculosa</name>
    <dbReference type="NCBI Taxonomy" id="599839"/>
    <lineage>
        <taxon>Eukaryota</taxon>
        <taxon>Fungi</taxon>
        <taxon>Dikarya</taxon>
        <taxon>Basidiomycota</taxon>
        <taxon>Agaricomycotina</taxon>
        <taxon>Agaricomycetes</taxon>
        <taxon>Polyporales</taxon>
        <taxon>Fibroporiaceae</taxon>
        <taxon>Fibroporia</taxon>
    </lineage>
</organism>
<proteinExistence type="inferred from homology"/>
<comment type="subcellular location">
    <subcellularLocation>
        <location evidence="1 6">Nucleus</location>
    </subcellularLocation>
</comment>